<dbReference type="SUPFAM" id="SSF54593">
    <property type="entry name" value="Glyoxalase/Bleomycin resistance protein/Dihydroxybiphenyl dioxygenase"/>
    <property type="match status" value="1"/>
</dbReference>
<dbReference type="Proteomes" id="UP000256829">
    <property type="component" value="Unassembled WGS sequence"/>
</dbReference>
<dbReference type="Gene3D" id="3.10.180.10">
    <property type="entry name" value="2,3-Dihydroxybiphenyl 1,2-Dioxygenase, domain 1"/>
    <property type="match status" value="1"/>
</dbReference>
<organism evidence="2 3">
    <name type="scientific">Lysobacter soli</name>
    <dbReference type="NCBI Taxonomy" id="453783"/>
    <lineage>
        <taxon>Bacteria</taxon>
        <taxon>Pseudomonadati</taxon>
        <taxon>Pseudomonadota</taxon>
        <taxon>Gammaproteobacteria</taxon>
        <taxon>Lysobacterales</taxon>
        <taxon>Lysobacteraceae</taxon>
        <taxon>Lysobacter</taxon>
    </lineage>
</organism>
<name>A0A3D8VIL6_9GAMM</name>
<accession>A0A3D8VIL6</accession>
<dbReference type="InterPro" id="IPR029068">
    <property type="entry name" value="Glyas_Bleomycin-R_OHBP_Dase"/>
</dbReference>
<dbReference type="InterPro" id="IPR037523">
    <property type="entry name" value="VOC_core"/>
</dbReference>
<keyword evidence="3" id="KW-1185">Reference proteome</keyword>
<evidence type="ECO:0000313" key="2">
    <source>
        <dbReference type="EMBL" id="RDY69222.1"/>
    </source>
</evidence>
<dbReference type="EMBL" id="QTJR01000001">
    <property type="protein sequence ID" value="RDY69222.1"/>
    <property type="molecule type" value="Genomic_DNA"/>
</dbReference>
<dbReference type="Pfam" id="PF00903">
    <property type="entry name" value="Glyoxalase"/>
    <property type="match status" value="1"/>
</dbReference>
<dbReference type="InterPro" id="IPR004360">
    <property type="entry name" value="Glyas_Fos-R_dOase_dom"/>
</dbReference>
<protein>
    <submittedName>
        <fullName evidence="2">VOC family protein</fullName>
    </submittedName>
</protein>
<sequence>MLEKLAFTMYPVVDVDRACDFYENTLGLKRGSHGHQDGQYWIEYDLPGGGCFALTNATPSKPSEAAGGTVGFEVDDLEATVADLKKKGVTFRSDIIVTPVCRMAVCVDSEGNALLLHQLKRK</sequence>
<dbReference type="PROSITE" id="PS51819">
    <property type="entry name" value="VOC"/>
    <property type="match status" value="1"/>
</dbReference>
<gene>
    <name evidence="2" type="ORF">DX912_00125</name>
</gene>
<evidence type="ECO:0000313" key="3">
    <source>
        <dbReference type="Proteomes" id="UP000256829"/>
    </source>
</evidence>
<proteinExistence type="predicted"/>
<reference evidence="2 3" key="1">
    <citation type="submission" date="2018-08" db="EMBL/GenBank/DDBJ databases">
        <title>Lysobacter soli KCTC 22011, whole genome shotgun sequence.</title>
        <authorList>
            <person name="Zhang X."/>
            <person name="Feng G."/>
            <person name="Zhu H."/>
        </authorList>
    </citation>
    <scope>NUCLEOTIDE SEQUENCE [LARGE SCALE GENOMIC DNA]</scope>
    <source>
        <strain evidence="2 3">KCTC 22011</strain>
    </source>
</reference>
<dbReference type="PANTHER" id="PTHR33993">
    <property type="entry name" value="GLYOXALASE-RELATED"/>
    <property type="match status" value="1"/>
</dbReference>
<dbReference type="RefSeq" id="WP_115840444.1">
    <property type="nucleotide sequence ID" value="NZ_CP183976.1"/>
</dbReference>
<feature type="domain" description="VOC" evidence="1">
    <location>
        <begin position="4"/>
        <end position="119"/>
    </location>
</feature>
<dbReference type="InterPro" id="IPR052164">
    <property type="entry name" value="Anthracycline_SecMetBiosynth"/>
</dbReference>
<dbReference type="AlphaFoldDB" id="A0A3D8VIL6"/>
<evidence type="ECO:0000259" key="1">
    <source>
        <dbReference type="PROSITE" id="PS51819"/>
    </source>
</evidence>
<comment type="caution">
    <text evidence="2">The sequence shown here is derived from an EMBL/GenBank/DDBJ whole genome shotgun (WGS) entry which is preliminary data.</text>
</comment>